<accession>A0A4Z2F010</accession>
<feature type="region of interest" description="Disordered" evidence="1">
    <location>
        <begin position="1"/>
        <end position="34"/>
    </location>
</feature>
<evidence type="ECO:0000256" key="1">
    <source>
        <dbReference type="SAM" id="MobiDB-lite"/>
    </source>
</evidence>
<dbReference type="EMBL" id="SRLO01001959">
    <property type="protein sequence ID" value="TNN34455.1"/>
    <property type="molecule type" value="Genomic_DNA"/>
</dbReference>
<dbReference type="Proteomes" id="UP000314294">
    <property type="component" value="Unassembled WGS sequence"/>
</dbReference>
<name>A0A4Z2F010_9TELE</name>
<keyword evidence="3" id="KW-1185">Reference proteome</keyword>
<dbReference type="AlphaFoldDB" id="A0A4Z2F010"/>
<sequence>MSAVLLRPESLPGHTHSCARGTRGTRSSAADPRDGAVAVALQRRQEARRGDALTEVVTGVGAQSEVAVNKRHEGKGLLQTLEVGFLLWKYTLKGLSVLYPVTFRREKVAGDREEGFTGKVSLPRDGATPASSIRYFSFRLRSSTGRPPSFFRNRLRVVRMRYRSRRFRLWMSWRCNTGRQDL</sequence>
<organism evidence="2 3">
    <name type="scientific">Liparis tanakae</name>
    <name type="common">Tanaka's snailfish</name>
    <dbReference type="NCBI Taxonomy" id="230148"/>
    <lineage>
        <taxon>Eukaryota</taxon>
        <taxon>Metazoa</taxon>
        <taxon>Chordata</taxon>
        <taxon>Craniata</taxon>
        <taxon>Vertebrata</taxon>
        <taxon>Euteleostomi</taxon>
        <taxon>Actinopterygii</taxon>
        <taxon>Neopterygii</taxon>
        <taxon>Teleostei</taxon>
        <taxon>Neoteleostei</taxon>
        <taxon>Acanthomorphata</taxon>
        <taxon>Eupercaria</taxon>
        <taxon>Perciformes</taxon>
        <taxon>Cottioidei</taxon>
        <taxon>Cottales</taxon>
        <taxon>Liparidae</taxon>
        <taxon>Liparis</taxon>
    </lineage>
</organism>
<evidence type="ECO:0000313" key="2">
    <source>
        <dbReference type="EMBL" id="TNN34455.1"/>
    </source>
</evidence>
<evidence type="ECO:0000313" key="3">
    <source>
        <dbReference type="Proteomes" id="UP000314294"/>
    </source>
</evidence>
<gene>
    <name evidence="2" type="ORF">EYF80_055383</name>
</gene>
<reference evidence="2 3" key="1">
    <citation type="submission" date="2019-03" db="EMBL/GenBank/DDBJ databases">
        <title>First draft genome of Liparis tanakae, snailfish: a comprehensive survey of snailfish specific genes.</title>
        <authorList>
            <person name="Kim W."/>
            <person name="Song I."/>
            <person name="Jeong J.-H."/>
            <person name="Kim D."/>
            <person name="Kim S."/>
            <person name="Ryu S."/>
            <person name="Song J.Y."/>
            <person name="Lee S.K."/>
        </authorList>
    </citation>
    <scope>NUCLEOTIDE SEQUENCE [LARGE SCALE GENOMIC DNA]</scope>
    <source>
        <tissue evidence="2">Muscle</tissue>
    </source>
</reference>
<protein>
    <submittedName>
        <fullName evidence="2">Uncharacterized protein</fullName>
    </submittedName>
</protein>
<proteinExistence type="predicted"/>
<comment type="caution">
    <text evidence="2">The sequence shown here is derived from an EMBL/GenBank/DDBJ whole genome shotgun (WGS) entry which is preliminary data.</text>
</comment>